<evidence type="ECO:0000313" key="3">
    <source>
        <dbReference type="Proteomes" id="UP000053789"/>
    </source>
</evidence>
<dbReference type="GeneID" id="27703027"/>
<dbReference type="EMBL" id="KN846996">
    <property type="protein sequence ID" value="KIW89246.1"/>
    <property type="molecule type" value="Genomic_DNA"/>
</dbReference>
<dbReference type="AlphaFoldDB" id="A0A0D2EGR0"/>
<proteinExistence type="predicted"/>
<protein>
    <submittedName>
        <fullName evidence="2">Uncharacterized protein</fullName>
    </submittedName>
</protein>
<feature type="compositionally biased region" description="Polar residues" evidence="1">
    <location>
        <begin position="1"/>
        <end position="15"/>
    </location>
</feature>
<evidence type="ECO:0000313" key="2">
    <source>
        <dbReference type="EMBL" id="KIW89246.1"/>
    </source>
</evidence>
<evidence type="ECO:0000256" key="1">
    <source>
        <dbReference type="SAM" id="MobiDB-lite"/>
    </source>
</evidence>
<name>A0A0D2EGR0_CLAB1</name>
<organism evidence="2 3">
    <name type="scientific">Cladophialophora bantiana (strain ATCC 10958 / CBS 173.52 / CDC B-1940 / NIH 8579)</name>
    <name type="common">Xylohypha bantiana</name>
    <dbReference type="NCBI Taxonomy" id="1442370"/>
    <lineage>
        <taxon>Eukaryota</taxon>
        <taxon>Fungi</taxon>
        <taxon>Dikarya</taxon>
        <taxon>Ascomycota</taxon>
        <taxon>Pezizomycotina</taxon>
        <taxon>Eurotiomycetes</taxon>
        <taxon>Chaetothyriomycetidae</taxon>
        <taxon>Chaetothyriales</taxon>
        <taxon>Herpotrichiellaceae</taxon>
        <taxon>Cladophialophora</taxon>
    </lineage>
</organism>
<dbReference type="HOGENOM" id="CLU_2960570_0_0_1"/>
<dbReference type="VEuPathDB" id="FungiDB:Z519_10099"/>
<dbReference type="Proteomes" id="UP000053789">
    <property type="component" value="Unassembled WGS sequence"/>
</dbReference>
<accession>A0A0D2EGR0</accession>
<reference evidence="2" key="1">
    <citation type="submission" date="2015-01" db="EMBL/GenBank/DDBJ databases">
        <title>The Genome Sequence of Cladophialophora bantiana CBS 173.52.</title>
        <authorList>
            <consortium name="The Broad Institute Genomics Platform"/>
            <person name="Cuomo C."/>
            <person name="de Hoog S."/>
            <person name="Gorbushina A."/>
            <person name="Stielow B."/>
            <person name="Teixiera M."/>
            <person name="Abouelleil A."/>
            <person name="Chapman S.B."/>
            <person name="Priest M."/>
            <person name="Young S.K."/>
            <person name="Wortman J."/>
            <person name="Nusbaum C."/>
            <person name="Birren B."/>
        </authorList>
    </citation>
    <scope>NUCLEOTIDE SEQUENCE [LARGE SCALE GENOMIC DNA]</scope>
    <source>
        <strain evidence="2">CBS 173.52</strain>
    </source>
</reference>
<gene>
    <name evidence="2" type="ORF">Z519_10099</name>
</gene>
<keyword evidence="3" id="KW-1185">Reference proteome</keyword>
<dbReference type="RefSeq" id="XP_016615915.1">
    <property type="nucleotide sequence ID" value="XM_016767817.1"/>
</dbReference>
<feature type="region of interest" description="Disordered" evidence="1">
    <location>
        <begin position="1"/>
        <end position="21"/>
    </location>
</feature>
<sequence>MAPMSSGTFCKNTGAPSLGWRRAKGVPFLTPTLYTAQLASVASSTPANFPYPVDVDTQH</sequence>